<evidence type="ECO:0000313" key="5">
    <source>
        <dbReference type="Proteomes" id="UP000541352"/>
    </source>
</evidence>
<dbReference type="EMBL" id="JACIBY010000031">
    <property type="protein sequence ID" value="MBB3842263.1"/>
    <property type="molecule type" value="Genomic_DNA"/>
</dbReference>
<dbReference type="Pfam" id="PF19081">
    <property type="entry name" value="Ig_7"/>
    <property type="match status" value="2"/>
</dbReference>
<dbReference type="Gene3D" id="2.60.40.1170">
    <property type="entry name" value="Mu homology domain, subdomain B"/>
    <property type="match status" value="1"/>
</dbReference>
<evidence type="ECO:0000259" key="2">
    <source>
        <dbReference type="Pfam" id="PF01345"/>
    </source>
</evidence>
<evidence type="ECO:0008006" key="6">
    <source>
        <dbReference type="Google" id="ProtNLM"/>
    </source>
</evidence>
<accession>A0A7W6ETZ2</accession>
<evidence type="ECO:0000313" key="4">
    <source>
        <dbReference type="EMBL" id="MBB3842263.1"/>
    </source>
</evidence>
<feature type="signal peptide" evidence="1">
    <location>
        <begin position="1"/>
        <end position="27"/>
    </location>
</feature>
<dbReference type="InterPro" id="IPR044023">
    <property type="entry name" value="Ig_7"/>
</dbReference>
<proteinExistence type="predicted"/>
<protein>
    <recommendedName>
        <fullName evidence="6">DUF11 domain-containing protein</fullName>
    </recommendedName>
</protein>
<sequence length="1839" mass="185813">MNPFFTPQKMGYLLLASALFFSRSIYSQCTLNANISGNTSVCNGSTTLTANVTGANNCTGTETLGLFYSLDDCKNPGQTGYQGAFPATVAPASSTACQVNLDPYNMFYGTNQTYSCNASFGGTGAETSTTGMCTEGYNGNSFCGDVLVSNNCAAGFFLRITASSAQPAQLSKLSFYVKGVTQLSSVACTKLGVRITAGGSQSPGLYYIDAIAIPRTTWTQYTLDLSSVPALTINSILNTFDIFFQGYAPEGPLSDGQTAPMFEMDQIRVYYKCESSSSTPSYSWTGPNGFTSSQQSITATTAGTYYVTVTDCQGCTVTKSVVVTGCTNCSISSVSATPSACNSATNTYSTTGWIDFTNPPSIGTLTINDGAISQTFNAPFTSPIFYTLSGISSNGSTHTVTASFSAASCSNTTTYPAPQSCTVQTCSISSVSAVPGACNSGTNTYSVSGTVYFSNPPSTGTLTVSDGIASQMFYAPFTVPLSYTLTGIPASGSTHTVTASFSDVNCTKSTAYTAPQNCGAISCTVTLTAIPSSCNSADNSYTVTGRATIVNAPGGSIITFTDGTTSQSYTIPNSQVSTTWVDYTLTGFTANSSNHTVYATVSSGASCQGSITYTAPANCLCTNPTPSVNNPTICTGNSATLTVTSCAGSISWNDGTTGATKTVSPTATTAFTATCTAGSCSGTATATVTVVNKPVPTIDVTSSTICEGGTSTLTVSGCIGTTLTWNDNAGGVNKTVSPTATTTYTVTCTTYGGCSGTATATVIVTPKPAPSVNSPSICAGNSATLTVSNCASSISWNDGTTGATKTVSPASTTTYTATCSVGSCSGTTTGTVTVSTATTPTPSVNNPSICAGSSATLTVSNCNGSISWNDGTTGATKTVSPSSTTAYTATCTVSSGSCSGTGNATATVTVTPKPTPSVNSPSICAGSSATLTVSNCNGSVSWNDGTTGATKTVSPTSTTTYTATCSVGSCSGVATGTVTVPTVATPTPTVNSPSICTRSSATLTVSNCAGSISWNDGTTGAVKTVSPTATSTYTATCTVSSGSCSGTGNATATVTVTPKPTPTPTVNNVTICTGGTATLTVSNCNGTVSWNTGSTAASITVNPTATTSYTVTCSEGTAPCNGTATATGTVTVSTVATPTPTVNSPSICTGSSATLTVSNCAGSISWNDGTTGAVKTVSPTATTTYTASCTVSSGSCSGTGTATATVTVTPKPTISINATGISCATDLTTYSITFTATAGATVTADKGIVSGNTVTGIASGQTVTLTATANGCTATASATKSCNCPTINPPIGTNTEICEGDPAPVLRATVDPGLQADWYNAASSGTKVASGLSYTPAIAQYPAGGDFYVEAVNPTSGCKSPTRTKVSWLIHPKPTLSTQTACNANNLSYSVTVTTNAASITADKGTVSGLTVTGIPTGQTVTITATSDKDCKTTKTLTQDCAAPCTLPTFKVTTASVCVANSWSIGITVSQTGMIKVNKGTVSGSGTNFTVSNIPAGTALIITDSLSSVCKKDTVIAPPKDCNCVTEPPIAANTTVCKGTAYPMLHAIIVGYGTVDWYKKAAGGTPLATATLSYQPTGVVAANDTFYLQARNLAVGTCPDPDLRTKVVVYAQTCTDTVDLALKKSINTKIAQTGDELTYTLKVWNESNKNATGVSVTDSIAKTAQFVAGSFTASRGNATISGNVIQWTIGNVAAAGVPANGDTVTLTYQVKATQEGVHFNTAEICTTLEKDVDSTPCNHKGDEDDMDTKCFTVPFKLCPANKVEVNVPAQYTNVQWFKNGGSTPIASGNAVLLSEVGTYTFTAMNQTCPVDGCCPIIIEAGINCCPEDLCIPFTIQKSK</sequence>
<evidence type="ECO:0000256" key="1">
    <source>
        <dbReference type="SAM" id="SignalP"/>
    </source>
</evidence>
<comment type="caution">
    <text evidence="4">The sequence shown here is derived from an EMBL/GenBank/DDBJ whole genome shotgun (WGS) entry which is preliminary data.</text>
</comment>
<keyword evidence="5" id="KW-1185">Reference proteome</keyword>
<feature type="domain" description="Ig-like" evidence="3">
    <location>
        <begin position="1291"/>
        <end position="1372"/>
    </location>
</feature>
<feature type="domain" description="Ig-like" evidence="3">
    <location>
        <begin position="1528"/>
        <end position="1608"/>
    </location>
</feature>
<dbReference type="Pfam" id="PF01345">
    <property type="entry name" value="DUF11"/>
    <property type="match status" value="1"/>
</dbReference>
<gene>
    <name evidence="4" type="ORF">FHS57_006294</name>
</gene>
<dbReference type="Proteomes" id="UP000541352">
    <property type="component" value="Unassembled WGS sequence"/>
</dbReference>
<keyword evidence="1" id="KW-0732">Signal</keyword>
<dbReference type="RefSeq" id="WP_183980509.1">
    <property type="nucleotide sequence ID" value="NZ_JACIBY010000031.1"/>
</dbReference>
<evidence type="ECO:0000259" key="3">
    <source>
        <dbReference type="Pfam" id="PF19081"/>
    </source>
</evidence>
<organism evidence="4 5">
    <name type="scientific">Runella defluvii</name>
    <dbReference type="NCBI Taxonomy" id="370973"/>
    <lineage>
        <taxon>Bacteria</taxon>
        <taxon>Pseudomonadati</taxon>
        <taxon>Bacteroidota</taxon>
        <taxon>Cytophagia</taxon>
        <taxon>Cytophagales</taxon>
        <taxon>Spirosomataceae</taxon>
        <taxon>Runella</taxon>
    </lineage>
</organism>
<reference evidence="4 5" key="1">
    <citation type="submission" date="2020-08" db="EMBL/GenBank/DDBJ databases">
        <title>Genomic Encyclopedia of Type Strains, Phase IV (KMG-IV): sequencing the most valuable type-strain genomes for metagenomic binning, comparative biology and taxonomic classification.</title>
        <authorList>
            <person name="Goeker M."/>
        </authorList>
    </citation>
    <scope>NUCLEOTIDE SEQUENCE [LARGE SCALE GENOMIC DNA]</scope>
    <source>
        <strain evidence="4 5">DSM 17976</strain>
    </source>
</reference>
<dbReference type="InterPro" id="IPR001434">
    <property type="entry name" value="OmcB-like_DUF11"/>
</dbReference>
<name>A0A7W6ETZ2_9BACT</name>
<feature type="domain" description="DUF11" evidence="2">
    <location>
        <begin position="1619"/>
        <end position="1738"/>
    </location>
</feature>
<dbReference type="InterPro" id="IPR047589">
    <property type="entry name" value="DUF11_rpt"/>
</dbReference>
<feature type="chain" id="PRO_5031247852" description="DUF11 domain-containing protein" evidence="1">
    <location>
        <begin position="28"/>
        <end position="1839"/>
    </location>
</feature>
<dbReference type="NCBIfam" id="TIGR01451">
    <property type="entry name" value="B_ant_repeat"/>
    <property type="match status" value="1"/>
</dbReference>